<keyword evidence="2" id="KW-1003">Cell membrane</keyword>
<dbReference type="SMART" id="SM00304">
    <property type="entry name" value="HAMP"/>
    <property type="match status" value="1"/>
</dbReference>
<evidence type="ECO:0000313" key="14">
    <source>
        <dbReference type="Proteomes" id="UP000671908"/>
    </source>
</evidence>
<organism evidence="13 14">
    <name type="scientific">Treponema parvum</name>
    <dbReference type="NCBI Taxonomy" id="138851"/>
    <lineage>
        <taxon>Bacteria</taxon>
        <taxon>Pseudomonadati</taxon>
        <taxon>Spirochaetota</taxon>
        <taxon>Spirochaetia</taxon>
        <taxon>Spirochaetales</taxon>
        <taxon>Treponemataceae</taxon>
        <taxon>Treponema</taxon>
    </lineage>
</organism>
<dbReference type="CDD" id="cd12914">
    <property type="entry name" value="PDC1_DGC_like"/>
    <property type="match status" value="1"/>
</dbReference>
<dbReference type="Pfam" id="PF00672">
    <property type="entry name" value="HAMP"/>
    <property type="match status" value="1"/>
</dbReference>
<dbReference type="InterPro" id="IPR033479">
    <property type="entry name" value="dCache_1"/>
</dbReference>
<dbReference type="PANTHER" id="PTHR32089">
    <property type="entry name" value="METHYL-ACCEPTING CHEMOTAXIS PROTEIN MCPB"/>
    <property type="match status" value="1"/>
</dbReference>
<evidence type="ECO:0000256" key="7">
    <source>
        <dbReference type="ARBA" id="ARBA00023224"/>
    </source>
</evidence>
<keyword evidence="4 10" id="KW-0812">Transmembrane</keyword>
<dbReference type="SMART" id="SM00283">
    <property type="entry name" value="MA"/>
    <property type="match status" value="1"/>
</dbReference>
<gene>
    <name evidence="13" type="ORF">HRQ91_08625</name>
</gene>
<dbReference type="Gene3D" id="3.30.450.20">
    <property type="entry name" value="PAS domain"/>
    <property type="match status" value="1"/>
</dbReference>
<evidence type="ECO:0000259" key="11">
    <source>
        <dbReference type="PROSITE" id="PS50111"/>
    </source>
</evidence>
<dbReference type="PROSITE" id="PS50885">
    <property type="entry name" value="HAMP"/>
    <property type="match status" value="1"/>
</dbReference>
<dbReference type="InterPro" id="IPR003660">
    <property type="entry name" value="HAMP_dom"/>
</dbReference>
<dbReference type="InterPro" id="IPR004090">
    <property type="entry name" value="Chemotax_Me-accpt_rcpt"/>
</dbReference>
<keyword evidence="6 10" id="KW-0472">Membrane</keyword>
<evidence type="ECO:0000259" key="12">
    <source>
        <dbReference type="PROSITE" id="PS50885"/>
    </source>
</evidence>
<sequence length="707" mass="77011">MKNRKEKRRFAIKVKLLVIFCSLVAGAIFMLAFLQMTTAKKVITENISTNIEDRAVVTAQLIESRFSAMLQVLGNLAIRSVLYDEQVPVLTKMKFLENEFYTQKKNAAWLLDLFIVDTNGISYTFDATPIPVPDRDYYQAAMKDTLFISNPYITRSDDSGTAVITLSMPLKNNNRITGVLVMDIDAAELSTMIKDIVVGKTGEASIVSKDGVIVADRDMELVRDQVNIMEISKTNESFKSLADFIQLAMEGGENGTGFYRYDNSDKIAAFAKIKSTGWIIIISAPLHEFMDPIKHLRITMYSIGTAILAVTLIIIYITAQKIVTPIQNTVNALKGIAQGAGDLTIRLPVTGNDEITDMAVYFNETMEKIGTSIKGVSETSHIMSEIGSELASNMNETASAIHEISANIDGIKQQTMTQASSLTETAATMEEIIRTIKNLNGSIETQAASVEQSSSSIEEMVSNIASITQTLDKTDDAIKDLASATADGKDTLVSSNRVTQKIAEESGSLMEASSVIQHIASQTNLLAMNAAIEAAHAGEAGKGFAVVADEIRKLAEESSVQGKAITETLKMLGAEIESLAQSSKTVEEKFNAIFSLSEHVKTMSANLMEVIKEQENGSREVLAAIKSINSVTSEVKDGSAEMLKGGEQVAEEMRKLDDLTRVITDSMNEMASGTVQISNAVQDVNEITQKNKVSIDNLAREVKKFKV</sequence>
<evidence type="ECO:0000256" key="1">
    <source>
        <dbReference type="ARBA" id="ARBA00004651"/>
    </source>
</evidence>
<protein>
    <submittedName>
        <fullName evidence="13">Methyl-accepting chemotaxis protein</fullName>
    </submittedName>
</protein>
<evidence type="ECO:0000256" key="9">
    <source>
        <dbReference type="PROSITE-ProRule" id="PRU00284"/>
    </source>
</evidence>
<evidence type="ECO:0000256" key="2">
    <source>
        <dbReference type="ARBA" id="ARBA00022475"/>
    </source>
</evidence>
<evidence type="ECO:0000256" key="4">
    <source>
        <dbReference type="ARBA" id="ARBA00022692"/>
    </source>
</evidence>
<evidence type="ECO:0000256" key="5">
    <source>
        <dbReference type="ARBA" id="ARBA00022989"/>
    </source>
</evidence>
<feature type="transmembrane region" description="Helical" evidence="10">
    <location>
        <begin position="298"/>
        <end position="319"/>
    </location>
</feature>
<comment type="similarity">
    <text evidence="8">Belongs to the methyl-accepting chemotaxis (MCP) protein family.</text>
</comment>
<dbReference type="Pfam" id="PF02743">
    <property type="entry name" value="dCache_1"/>
    <property type="match status" value="1"/>
</dbReference>
<evidence type="ECO:0000313" key="13">
    <source>
        <dbReference type="EMBL" id="QTQ14513.1"/>
    </source>
</evidence>
<keyword evidence="7 9" id="KW-0807">Transducer</keyword>
<dbReference type="GO" id="GO:0006935">
    <property type="term" value="P:chemotaxis"/>
    <property type="evidence" value="ECO:0007669"/>
    <property type="project" value="UniProtKB-KW"/>
</dbReference>
<evidence type="ECO:0000256" key="3">
    <source>
        <dbReference type="ARBA" id="ARBA00022500"/>
    </source>
</evidence>
<evidence type="ECO:0000256" key="10">
    <source>
        <dbReference type="SAM" id="Phobius"/>
    </source>
</evidence>
<dbReference type="Gene3D" id="6.10.340.10">
    <property type="match status" value="1"/>
</dbReference>
<dbReference type="KEGG" id="tpav:HRQ91_08625"/>
<dbReference type="SUPFAM" id="SSF58104">
    <property type="entry name" value="Methyl-accepting chemotaxis protein (MCP) signaling domain"/>
    <property type="match status" value="2"/>
</dbReference>
<accession>A0A975F570</accession>
<dbReference type="InterPro" id="IPR029151">
    <property type="entry name" value="Sensor-like_sf"/>
</dbReference>
<feature type="domain" description="Methyl-accepting transducer" evidence="11">
    <location>
        <begin position="421"/>
        <end position="643"/>
    </location>
</feature>
<dbReference type="Proteomes" id="UP000671908">
    <property type="component" value="Chromosome"/>
</dbReference>
<name>A0A975F570_9SPIR</name>
<dbReference type="GO" id="GO:0004888">
    <property type="term" value="F:transmembrane signaling receptor activity"/>
    <property type="evidence" value="ECO:0007669"/>
    <property type="project" value="InterPro"/>
</dbReference>
<proteinExistence type="inferred from homology"/>
<feature type="domain" description="HAMP" evidence="12">
    <location>
        <begin position="320"/>
        <end position="374"/>
    </location>
</feature>
<dbReference type="CDD" id="cd06225">
    <property type="entry name" value="HAMP"/>
    <property type="match status" value="1"/>
</dbReference>
<comment type="subcellular location">
    <subcellularLocation>
        <location evidence="1">Cell membrane</location>
        <topology evidence="1">Multi-pass membrane protein</topology>
    </subcellularLocation>
</comment>
<dbReference type="PROSITE" id="PS50111">
    <property type="entry name" value="CHEMOTAXIS_TRANSDUC_2"/>
    <property type="match status" value="1"/>
</dbReference>
<dbReference type="CDD" id="cd12912">
    <property type="entry name" value="PDC2_MCP_like"/>
    <property type="match status" value="1"/>
</dbReference>
<reference evidence="13 14" key="1">
    <citation type="journal article" date="2021" name="Microbiol. Resour. Announc.">
        <title>Complete Genome Sequences of Three Human Oral Treponema parvum Isolates.</title>
        <authorList>
            <person name="Zeng H."/>
            <person name="Watt R.M."/>
        </authorList>
    </citation>
    <scope>NUCLEOTIDE SEQUENCE [LARGE SCALE GENOMIC DNA]</scope>
    <source>
        <strain evidence="13 14">ATCC 700770</strain>
    </source>
</reference>
<evidence type="ECO:0000256" key="8">
    <source>
        <dbReference type="ARBA" id="ARBA00029447"/>
    </source>
</evidence>
<evidence type="ECO:0000256" key="6">
    <source>
        <dbReference type="ARBA" id="ARBA00023136"/>
    </source>
</evidence>
<dbReference type="InterPro" id="IPR004089">
    <property type="entry name" value="MCPsignal_dom"/>
</dbReference>
<keyword evidence="14" id="KW-1185">Reference proteome</keyword>
<dbReference type="EMBL" id="CP054142">
    <property type="protein sequence ID" value="QTQ14513.1"/>
    <property type="molecule type" value="Genomic_DNA"/>
</dbReference>
<dbReference type="PANTHER" id="PTHR32089:SF112">
    <property type="entry name" value="LYSOZYME-LIKE PROTEIN-RELATED"/>
    <property type="match status" value="1"/>
</dbReference>
<dbReference type="PRINTS" id="PR00260">
    <property type="entry name" value="CHEMTRNSDUCR"/>
</dbReference>
<dbReference type="Gene3D" id="1.10.287.950">
    <property type="entry name" value="Methyl-accepting chemotaxis protein"/>
    <property type="match status" value="1"/>
</dbReference>
<keyword evidence="5 10" id="KW-1133">Transmembrane helix</keyword>
<dbReference type="Pfam" id="PF00015">
    <property type="entry name" value="MCPsignal"/>
    <property type="match status" value="1"/>
</dbReference>
<dbReference type="AlphaFoldDB" id="A0A975F570"/>
<dbReference type="RefSeq" id="WP_210119165.1">
    <property type="nucleotide sequence ID" value="NZ_CP054142.1"/>
</dbReference>
<keyword evidence="3" id="KW-0145">Chemotaxis</keyword>
<dbReference type="GO" id="GO:0007165">
    <property type="term" value="P:signal transduction"/>
    <property type="evidence" value="ECO:0007669"/>
    <property type="project" value="UniProtKB-KW"/>
</dbReference>
<dbReference type="SUPFAM" id="SSF103190">
    <property type="entry name" value="Sensory domain-like"/>
    <property type="match status" value="1"/>
</dbReference>
<dbReference type="GO" id="GO:0005886">
    <property type="term" value="C:plasma membrane"/>
    <property type="evidence" value="ECO:0007669"/>
    <property type="project" value="UniProtKB-SubCell"/>
</dbReference>